<accession>A0AAP0CY42</accession>
<proteinExistence type="predicted"/>
<name>A0AAP0CY42_9ASTR</name>
<gene>
    <name evidence="1" type="ORF">SSX86_016509</name>
</gene>
<dbReference type="GO" id="GO:0051787">
    <property type="term" value="F:misfolded protein binding"/>
    <property type="evidence" value="ECO:0007669"/>
    <property type="project" value="TreeGrafter"/>
</dbReference>
<comment type="caution">
    <text evidence="1">The sequence shown here is derived from an EMBL/GenBank/DDBJ whole genome shotgun (WGS) entry which is preliminary data.</text>
</comment>
<dbReference type="GO" id="GO:0031593">
    <property type="term" value="F:polyubiquitin modification-dependent protein binding"/>
    <property type="evidence" value="ECO:0007669"/>
    <property type="project" value="TreeGrafter"/>
</dbReference>
<dbReference type="AlphaFoldDB" id="A0AAP0CY42"/>
<dbReference type="PANTHER" id="PTHR15204:SF0">
    <property type="entry name" value="LARGE PROLINE-RICH PROTEIN BAG6"/>
    <property type="match status" value="1"/>
</dbReference>
<dbReference type="EMBL" id="JBCNJP010000017">
    <property type="protein sequence ID" value="KAK9065126.1"/>
    <property type="molecule type" value="Genomic_DNA"/>
</dbReference>
<dbReference type="GO" id="GO:0036503">
    <property type="term" value="P:ERAD pathway"/>
    <property type="evidence" value="ECO:0007669"/>
    <property type="project" value="TreeGrafter"/>
</dbReference>
<dbReference type="PANTHER" id="PTHR15204">
    <property type="entry name" value="LARGE PROLINE-RICH PROTEIN BAG6"/>
    <property type="match status" value="1"/>
</dbReference>
<organism evidence="1 2">
    <name type="scientific">Deinandra increscens subsp. villosa</name>
    <dbReference type="NCBI Taxonomy" id="3103831"/>
    <lineage>
        <taxon>Eukaryota</taxon>
        <taxon>Viridiplantae</taxon>
        <taxon>Streptophyta</taxon>
        <taxon>Embryophyta</taxon>
        <taxon>Tracheophyta</taxon>
        <taxon>Spermatophyta</taxon>
        <taxon>Magnoliopsida</taxon>
        <taxon>eudicotyledons</taxon>
        <taxon>Gunneridae</taxon>
        <taxon>Pentapetalae</taxon>
        <taxon>asterids</taxon>
        <taxon>campanulids</taxon>
        <taxon>Asterales</taxon>
        <taxon>Asteraceae</taxon>
        <taxon>Asteroideae</taxon>
        <taxon>Heliantheae alliance</taxon>
        <taxon>Madieae</taxon>
        <taxon>Madiinae</taxon>
        <taxon>Deinandra</taxon>
    </lineage>
</organism>
<dbReference type="Proteomes" id="UP001408789">
    <property type="component" value="Unassembled WGS sequence"/>
</dbReference>
<protein>
    <submittedName>
        <fullName evidence="1">Uncharacterized protein</fullName>
    </submittedName>
</protein>
<evidence type="ECO:0000313" key="2">
    <source>
        <dbReference type="Proteomes" id="UP001408789"/>
    </source>
</evidence>
<dbReference type="GO" id="GO:0071818">
    <property type="term" value="C:BAT3 complex"/>
    <property type="evidence" value="ECO:0007669"/>
    <property type="project" value="TreeGrafter"/>
</dbReference>
<evidence type="ECO:0000313" key="1">
    <source>
        <dbReference type="EMBL" id="KAK9065126.1"/>
    </source>
</evidence>
<reference evidence="1 2" key="1">
    <citation type="submission" date="2024-04" db="EMBL/GenBank/DDBJ databases">
        <title>The reference genome of an endangered Asteraceae, Deinandra increscens subsp. villosa, native to the Central Coast of California.</title>
        <authorList>
            <person name="Guilliams M."/>
            <person name="Hasenstab-Lehman K."/>
            <person name="Meyer R."/>
            <person name="Mcevoy S."/>
        </authorList>
    </citation>
    <scope>NUCLEOTIDE SEQUENCE [LARGE SCALE GENOMIC DNA]</scope>
    <source>
        <tissue evidence="1">Leaf</tissue>
    </source>
</reference>
<sequence length="281" mass="30115">MYAPLSLRFPFFIPQALISQSSTLSDIWGGAASGFSYNRRPMGTSAPVSTSLQSSLVDINTLGTSVSVSELQALENLLHPDSFSGINNLYKTESFWRQLRDQTNVTDIIARLRVQSNALRSHALLLNLGAFLLELGRTTMTLRMGFSQTDVVVNARPAPTAGPNPIMVQAPTPNFSLGTSLRPRNIDIRIKTGSVLSSAVNHREATGEERSAIELAASDGGISNQQAALGNLPQTGGGLDVHVVPIRISTLPPGSGLLSDQTELIFLGSCHMICSFLMNSH</sequence>
<keyword evidence="2" id="KW-1185">Reference proteome</keyword>